<dbReference type="Proteomes" id="UP001519641">
    <property type="component" value="Unassembled WGS sequence"/>
</dbReference>
<evidence type="ECO:0000256" key="1">
    <source>
        <dbReference type="SAM" id="Phobius"/>
    </source>
</evidence>
<proteinExistence type="predicted"/>
<feature type="transmembrane region" description="Helical" evidence="1">
    <location>
        <begin position="6"/>
        <end position="29"/>
    </location>
</feature>
<organism evidence="2 3">
    <name type="scientific">Curtobacterium aurantiacum</name>
    <dbReference type="NCBI Taxonomy" id="3236919"/>
    <lineage>
        <taxon>Bacteria</taxon>
        <taxon>Bacillati</taxon>
        <taxon>Actinomycetota</taxon>
        <taxon>Actinomycetes</taxon>
        <taxon>Micrococcales</taxon>
        <taxon>Microbacteriaceae</taxon>
        <taxon>Curtobacterium</taxon>
    </lineage>
</organism>
<dbReference type="EMBL" id="JAHEWS010000011">
    <property type="protein sequence ID" value="MBT1587921.1"/>
    <property type="molecule type" value="Genomic_DNA"/>
</dbReference>
<comment type="caution">
    <text evidence="2">The sequence shown here is derived from an EMBL/GenBank/DDBJ whole genome shotgun (WGS) entry which is preliminary data.</text>
</comment>
<keyword evidence="1" id="KW-1133">Transmembrane helix</keyword>
<sequence>MPALLIIAIIVGLVLLFSGIFVGALKFLLCQVRPDRTHLTEREARCQLAPRLPSFRPVATAASVSRPATRHVAAAA</sequence>
<keyword evidence="3" id="KW-1185">Reference proteome</keyword>
<dbReference type="RefSeq" id="WP_214544429.1">
    <property type="nucleotide sequence ID" value="NZ_JAHEWS010000011.1"/>
</dbReference>
<protein>
    <submittedName>
        <fullName evidence="2">Uncharacterized protein</fullName>
    </submittedName>
</protein>
<gene>
    <name evidence="2" type="ORF">KK097_08860</name>
</gene>
<name>A0ABS5VEJ8_9MICO</name>
<accession>A0ABS5VEJ8</accession>
<evidence type="ECO:0000313" key="2">
    <source>
        <dbReference type="EMBL" id="MBT1587921.1"/>
    </source>
</evidence>
<keyword evidence="1" id="KW-0812">Transmembrane</keyword>
<evidence type="ECO:0000313" key="3">
    <source>
        <dbReference type="Proteomes" id="UP001519641"/>
    </source>
</evidence>
<keyword evidence="1" id="KW-0472">Membrane</keyword>
<reference evidence="2 3" key="1">
    <citation type="submission" date="2021-05" db="EMBL/GenBank/DDBJ databases">
        <title>Whole genome sequence of Curtobacterium flaccumfaciens pv. flaccumfaciens strain CFBP 8819.</title>
        <authorList>
            <person name="Osdaghi E."/>
            <person name="Taghouti G."/>
            <person name="Portier P."/>
            <person name="Fazliarab A."/>
            <person name="Taghavi S.M."/>
            <person name="Briand M."/>
            <person name="Le-Saux M."/>
            <person name="Jacques M.-A."/>
        </authorList>
    </citation>
    <scope>NUCLEOTIDE SEQUENCE [LARGE SCALE GENOMIC DNA]</scope>
    <source>
        <strain evidence="2 3">CFBP 8819</strain>
    </source>
</reference>